<gene>
    <name evidence="1" type="ordered locus">Bcell_2079</name>
</gene>
<protein>
    <submittedName>
        <fullName evidence="1">Uncharacterized protein</fullName>
    </submittedName>
</protein>
<dbReference type="Proteomes" id="UP000001401">
    <property type="component" value="Chromosome"/>
</dbReference>
<organism evidence="1 2">
    <name type="scientific">Evansella cellulosilytica (strain ATCC 21833 / DSM 2522 / FERM P-1141 / JCM 9156 / N-4)</name>
    <name type="common">Bacillus cellulosilyticus</name>
    <dbReference type="NCBI Taxonomy" id="649639"/>
    <lineage>
        <taxon>Bacteria</taxon>
        <taxon>Bacillati</taxon>
        <taxon>Bacillota</taxon>
        <taxon>Bacilli</taxon>
        <taxon>Bacillales</taxon>
        <taxon>Bacillaceae</taxon>
        <taxon>Evansella</taxon>
    </lineage>
</organism>
<dbReference type="KEGG" id="bco:Bcell_2079"/>
<dbReference type="EMBL" id="CP002394">
    <property type="protein sequence ID" value="ADU30340.1"/>
    <property type="molecule type" value="Genomic_DNA"/>
</dbReference>
<evidence type="ECO:0000313" key="1">
    <source>
        <dbReference type="EMBL" id="ADU30340.1"/>
    </source>
</evidence>
<reference evidence="1" key="1">
    <citation type="submission" date="2010-12" db="EMBL/GenBank/DDBJ databases">
        <title>Complete sequence of Bacillus cellulosilyticus DSM 2522.</title>
        <authorList>
            <consortium name="US DOE Joint Genome Institute"/>
            <person name="Lucas S."/>
            <person name="Copeland A."/>
            <person name="Lapidus A."/>
            <person name="Cheng J.-F."/>
            <person name="Bruce D."/>
            <person name="Goodwin L."/>
            <person name="Pitluck S."/>
            <person name="Chertkov O."/>
            <person name="Detter J.C."/>
            <person name="Han C."/>
            <person name="Tapia R."/>
            <person name="Land M."/>
            <person name="Hauser L."/>
            <person name="Jeffries C."/>
            <person name="Kyrpides N."/>
            <person name="Ivanova N."/>
            <person name="Mikhailova N."/>
            <person name="Brumm P."/>
            <person name="Mead D."/>
            <person name="Woyke T."/>
        </authorList>
    </citation>
    <scope>NUCLEOTIDE SEQUENCE [LARGE SCALE GENOMIC DNA]</scope>
    <source>
        <strain evidence="1">DSM 2522</strain>
    </source>
</reference>
<name>E6U1H7_EVAC2</name>
<dbReference type="RefSeq" id="WP_013488676.1">
    <property type="nucleotide sequence ID" value="NC_014829.1"/>
</dbReference>
<dbReference type="AlphaFoldDB" id="E6U1H7"/>
<dbReference type="OrthoDB" id="2973743at2"/>
<sequence length="505" mass="59615">MLTKNFTSKQYVPVFNCFFNEDSKFNLNECELFLYSSIYTQRMYDDSVRVNADLLNQFIHVRYYKYDKDNIKKVKETLESLINKQVLILHNEVKEIKNNTMLEVGLNINELSNDGMDEKKEGMRNYSSITYEQFLKVTSIRDYYIYCVAARWRKGFICSYARWGEILSVNERSAKRIIKDAVTRGIIYKNTGDYKDSKVDGREQKKQDENVYRILPFTSDEKTKEQKKVEHKVTTDEHIQEKVNEAAIDSIGSDEDFNEEMQDVIERFKTYKVDGENYFPTDFEWYYYVEAKYAIQKKTATKQQRELFEVGEKRKNALYKNEKSQYHTKKLIDEARDQFEHNFKKELVRNATNAVLLKSDEIVAVNANNIDQINVEDVKSIFYSNGKGNHLNCQKSLESFQLMNMKNEYIDNPKVVMGVWGSYKQYVRDGISLDFNKVNYQIKDNVIKEIYPNFTDEAKGFSNKIKEAQRKRDLNKQKEEESKVPVGEILDDADLLNQMYGPDDF</sequence>
<dbReference type="HOGENOM" id="CLU_539323_0_0_9"/>
<keyword evidence="2" id="KW-1185">Reference proteome</keyword>
<dbReference type="STRING" id="649639.Bcell_2079"/>
<dbReference type="eggNOG" id="ENOG5030DYK">
    <property type="taxonomic scope" value="Bacteria"/>
</dbReference>
<evidence type="ECO:0000313" key="2">
    <source>
        <dbReference type="Proteomes" id="UP000001401"/>
    </source>
</evidence>
<proteinExistence type="predicted"/>
<accession>E6U1H7</accession>